<feature type="compositionally biased region" description="Polar residues" evidence="1">
    <location>
        <begin position="430"/>
        <end position="449"/>
    </location>
</feature>
<comment type="caution">
    <text evidence="2">The sequence shown here is derived from an EMBL/GenBank/DDBJ whole genome shotgun (WGS) entry which is preliminary data.</text>
</comment>
<evidence type="ECO:0000313" key="3">
    <source>
        <dbReference type="Proteomes" id="UP000499080"/>
    </source>
</evidence>
<sequence>MVPASRAGGTFCHRSGGNSTPHRFYAHQGSENLSYFTELTYREASRPRAWCDKPMTGESSLFLGICSNMKNRWAYALAALGVLFSESLTRVQSQGIMGGFKGHHRGTGAVELLLATGILAKLLNFRNKHGAHMGRHLLHALIGPRYPASQLRYPLDLPQVGGHPLLQDDLLEQHASMSSLSLNDADLMLNQESALLASRAPLLMSPSMLSDSTLLAEAQLGQQILAARKARKILEAKKLLAAQEANSLLAAQSEAAHYLATHDSFHSQGFLADQSKQVYTSLPAPKQIPQRTPNLGQAVGFTSNSGQGQSAFVGSNIPPQYQGIQGHQHSGHQNSFHGNSGQQNSFHGNTGHQNSYQGNSGQINFSQGNPGLQNNFQSNSAPQSNYHSNSIPQGNFQGNLGSQDFQQSSSDNGMMSSASSNHYNSVPFRPSNNYGPQGNYRGNSGQRMNNFMTPEEARQLRSAVSRNDDVLTLPPGFDDEDAAQIIAGLQ</sequence>
<dbReference type="EMBL" id="BGPR01005769">
    <property type="protein sequence ID" value="GBN13303.1"/>
    <property type="molecule type" value="Genomic_DNA"/>
</dbReference>
<feature type="compositionally biased region" description="Polar residues" evidence="1">
    <location>
        <begin position="289"/>
        <end position="319"/>
    </location>
</feature>
<gene>
    <name evidence="2" type="ORF">AVEN_93207_1</name>
</gene>
<feature type="region of interest" description="Disordered" evidence="1">
    <location>
        <begin position="285"/>
        <end position="449"/>
    </location>
</feature>
<proteinExistence type="predicted"/>
<feature type="compositionally biased region" description="Low complexity" evidence="1">
    <location>
        <begin position="322"/>
        <end position="338"/>
    </location>
</feature>
<dbReference type="Proteomes" id="UP000499080">
    <property type="component" value="Unassembled WGS sequence"/>
</dbReference>
<organism evidence="2 3">
    <name type="scientific">Araneus ventricosus</name>
    <name type="common">Orbweaver spider</name>
    <name type="synonym">Epeira ventricosa</name>
    <dbReference type="NCBI Taxonomy" id="182803"/>
    <lineage>
        <taxon>Eukaryota</taxon>
        <taxon>Metazoa</taxon>
        <taxon>Ecdysozoa</taxon>
        <taxon>Arthropoda</taxon>
        <taxon>Chelicerata</taxon>
        <taxon>Arachnida</taxon>
        <taxon>Araneae</taxon>
        <taxon>Araneomorphae</taxon>
        <taxon>Entelegynae</taxon>
        <taxon>Araneoidea</taxon>
        <taxon>Araneidae</taxon>
        <taxon>Araneus</taxon>
    </lineage>
</organism>
<feature type="compositionally biased region" description="Low complexity" evidence="1">
    <location>
        <begin position="408"/>
        <end position="421"/>
    </location>
</feature>
<evidence type="ECO:0000256" key="1">
    <source>
        <dbReference type="SAM" id="MobiDB-lite"/>
    </source>
</evidence>
<protein>
    <submittedName>
        <fullName evidence="2">Uncharacterized protein</fullName>
    </submittedName>
</protein>
<dbReference type="AlphaFoldDB" id="A0A4Y2LH81"/>
<dbReference type="OrthoDB" id="6433394at2759"/>
<feature type="compositionally biased region" description="Polar residues" evidence="1">
    <location>
        <begin position="339"/>
        <end position="407"/>
    </location>
</feature>
<reference evidence="2 3" key="1">
    <citation type="journal article" date="2019" name="Sci. Rep.">
        <title>Orb-weaving spider Araneus ventricosus genome elucidates the spidroin gene catalogue.</title>
        <authorList>
            <person name="Kono N."/>
            <person name="Nakamura H."/>
            <person name="Ohtoshi R."/>
            <person name="Moran D.A.P."/>
            <person name="Shinohara A."/>
            <person name="Yoshida Y."/>
            <person name="Fujiwara M."/>
            <person name="Mori M."/>
            <person name="Tomita M."/>
            <person name="Arakawa K."/>
        </authorList>
    </citation>
    <scope>NUCLEOTIDE SEQUENCE [LARGE SCALE GENOMIC DNA]</scope>
</reference>
<evidence type="ECO:0000313" key="2">
    <source>
        <dbReference type="EMBL" id="GBN13303.1"/>
    </source>
</evidence>
<accession>A0A4Y2LH81</accession>
<name>A0A4Y2LH81_ARAVE</name>
<keyword evidence="3" id="KW-1185">Reference proteome</keyword>